<reference evidence="1 2" key="1">
    <citation type="submission" date="2018-06" db="EMBL/GenBank/DDBJ databases">
        <title>Complete Genomes of Monosporascus.</title>
        <authorList>
            <person name="Robinson A.J."/>
            <person name="Natvig D.O."/>
        </authorList>
    </citation>
    <scope>NUCLEOTIDE SEQUENCE [LARGE SCALE GENOMIC DNA]</scope>
    <source>
        <strain evidence="1 2">CBS 609.92</strain>
    </source>
</reference>
<proteinExistence type="predicted"/>
<accession>A0ABY0GVP1</accession>
<dbReference type="EMBL" id="QJNS01000570">
    <property type="protein sequence ID" value="RYO76613.1"/>
    <property type="molecule type" value="Genomic_DNA"/>
</dbReference>
<protein>
    <submittedName>
        <fullName evidence="1">Uncharacterized protein</fullName>
    </submittedName>
</protein>
<dbReference type="Proteomes" id="UP000294003">
    <property type="component" value="Unassembled WGS sequence"/>
</dbReference>
<comment type="caution">
    <text evidence="1">The sequence shown here is derived from an EMBL/GenBank/DDBJ whole genome shotgun (WGS) entry which is preliminary data.</text>
</comment>
<evidence type="ECO:0000313" key="1">
    <source>
        <dbReference type="EMBL" id="RYO76613.1"/>
    </source>
</evidence>
<organism evidence="1 2">
    <name type="scientific">Monosporascus cannonballus</name>
    <dbReference type="NCBI Taxonomy" id="155416"/>
    <lineage>
        <taxon>Eukaryota</taxon>
        <taxon>Fungi</taxon>
        <taxon>Dikarya</taxon>
        <taxon>Ascomycota</taxon>
        <taxon>Pezizomycotina</taxon>
        <taxon>Sordariomycetes</taxon>
        <taxon>Xylariomycetidae</taxon>
        <taxon>Xylariales</taxon>
        <taxon>Xylariales incertae sedis</taxon>
        <taxon>Monosporascus</taxon>
    </lineage>
</organism>
<evidence type="ECO:0000313" key="2">
    <source>
        <dbReference type="Proteomes" id="UP000294003"/>
    </source>
</evidence>
<sequence>MGLELPMTDTIAILSWGCALGGGSEAVLAVTVPVLSSLPQFGGCGDIQEGRGCLASRSDRSTIKVWGGKLRRVRVVPLRGAEREFRSPLTDREVWSPESALHCLQKNSQSSPHMPIHSILSDDTPARAADHIGAAGFVAFRRETDAEEPDLSSREIYAVPMIEPPRFAFDPFLQEGERGDWHGEDISHKTVFADVNNPEPDGSTVAYGAPELKDRGAPGRYIMIARAGKCMPKLIGSHTPAPLLRRNPKCVWQSSNLVPD</sequence>
<name>A0ABY0GVP1_9PEZI</name>
<keyword evidence="2" id="KW-1185">Reference proteome</keyword>
<gene>
    <name evidence="1" type="ORF">DL762_009745</name>
</gene>